<dbReference type="EMBL" id="JAIWYP010000004">
    <property type="protein sequence ID" value="KAH3830891.1"/>
    <property type="molecule type" value="Genomic_DNA"/>
</dbReference>
<reference evidence="2" key="1">
    <citation type="journal article" date="2019" name="bioRxiv">
        <title>The Genome of the Zebra Mussel, Dreissena polymorpha: A Resource for Invasive Species Research.</title>
        <authorList>
            <person name="McCartney M.A."/>
            <person name="Auch B."/>
            <person name="Kono T."/>
            <person name="Mallez S."/>
            <person name="Zhang Y."/>
            <person name="Obille A."/>
            <person name="Becker A."/>
            <person name="Abrahante J.E."/>
            <person name="Garbe J."/>
            <person name="Badalamenti J.P."/>
            <person name="Herman A."/>
            <person name="Mangelson H."/>
            <person name="Liachko I."/>
            <person name="Sullivan S."/>
            <person name="Sone E.D."/>
            <person name="Koren S."/>
            <person name="Silverstein K.A.T."/>
            <person name="Beckman K.B."/>
            <person name="Gohl D.M."/>
        </authorList>
    </citation>
    <scope>NUCLEOTIDE SEQUENCE</scope>
    <source>
        <strain evidence="2">Duluth1</strain>
        <tissue evidence="2">Whole animal</tissue>
    </source>
</reference>
<comment type="caution">
    <text evidence="2">The sequence shown here is derived from an EMBL/GenBank/DDBJ whole genome shotgun (WGS) entry which is preliminary data.</text>
</comment>
<feature type="region of interest" description="Disordered" evidence="1">
    <location>
        <begin position="1"/>
        <end position="55"/>
    </location>
</feature>
<dbReference type="Proteomes" id="UP000828390">
    <property type="component" value="Unassembled WGS sequence"/>
</dbReference>
<evidence type="ECO:0000313" key="3">
    <source>
        <dbReference type="Proteomes" id="UP000828390"/>
    </source>
</evidence>
<name>A0A9D4HCG2_DREPO</name>
<proteinExistence type="predicted"/>
<evidence type="ECO:0000256" key="1">
    <source>
        <dbReference type="SAM" id="MobiDB-lite"/>
    </source>
</evidence>
<evidence type="ECO:0000313" key="2">
    <source>
        <dbReference type="EMBL" id="KAH3830891.1"/>
    </source>
</evidence>
<sequence>MFHTVGRLHVPFPNMEELPAYTETPIEEPVLPSESSTPRKNEETFNPRTPWLEKQNRHMQKELTLQKRTLHLLT</sequence>
<protein>
    <submittedName>
        <fullName evidence="2">Uncharacterized protein</fullName>
    </submittedName>
</protein>
<organism evidence="2 3">
    <name type="scientific">Dreissena polymorpha</name>
    <name type="common">Zebra mussel</name>
    <name type="synonym">Mytilus polymorpha</name>
    <dbReference type="NCBI Taxonomy" id="45954"/>
    <lineage>
        <taxon>Eukaryota</taxon>
        <taxon>Metazoa</taxon>
        <taxon>Spiralia</taxon>
        <taxon>Lophotrochozoa</taxon>
        <taxon>Mollusca</taxon>
        <taxon>Bivalvia</taxon>
        <taxon>Autobranchia</taxon>
        <taxon>Heteroconchia</taxon>
        <taxon>Euheterodonta</taxon>
        <taxon>Imparidentia</taxon>
        <taxon>Neoheterodontei</taxon>
        <taxon>Myida</taxon>
        <taxon>Dreissenoidea</taxon>
        <taxon>Dreissenidae</taxon>
        <taxon>Dreissena</taxon>
    </lineage>
</organism>
<dbReference type="AlphaFoldDB" id="A0A9D4HCG2"/>
<keyword evidence="3" id="KW-1185">Reference proteome</keyword>
<reference evidence="2" key="2">
    <citation type="submission" date="2020-11" db="EMBL/GenBank/DDBJ databases">
        <authorList>
            <person name="McCartney M.A."/>
            <person name="Auch B."/>
            <person name="Kono T."/>
            <person name="Mallez S."/>
            <person name="Becker A."/>
            <person name="Gohl D.M."/>
            <person name="Silverstein K.A.T."/>
            <person name="Koren S."/>
            <person name="Bechman K.B."/>
            <person name="Herman A."/>
            <person name="Abrahante J.E."/>
            <person name="Garbe J."/>
        </authorList>
    </citation>
    <scope>NUCLEOTIDE SEQUENCE</scope>
    <source>
        <strain evidence="2">Duluth1</strain>
        <tissue evidence="2">Whole animal</tissue>
    </source>
</reference>
<gene>
    <name evidence="2" type="ORF">DPMN_104147</name>
</gene>
<accession>A0A9D4HCG2</accession>